<evidence type="ECO:0000313" key="4">
    <source>
        <dbReference type="Proteomes" id="UP000053477"/>
    </source>
</evidence>
<keyword evidence="1" id="KW-0472">Membrane</keyword>
<accession>A0A0H2RGN2</accession>
<feature type="transmembrane region" description="Helical" evidence="1">
    <location>
        <begin position="124"/>
        <end position="145"/>
    </location>
</feature>
<sequence length="188" mass="21026">MSGTTGTTAEEAAALALTLQHFQYSSVASIAILSYEYLIKFDDEVRYLWNRRRLSLGGVLLFLCRYLPFCSVFFLYLYVTTTNFDPSHCRAASIASTVIVIVEFLLAIMVLLARSYAVWEGSTIITTIMITWAVGVIIVLFYPAALYDKSILPVDVHFAHGCIVMDRRGNLVETGIIIVFASETCKIR</sequence>
<dbReference type="Proteomes" id="UP000053477">
    <property type="component" value="Unassembled WGS sequence"/>
</dbReference>
<keyword evidence="1" id="KW-1133">Transmembrane helix</keyword>
<dbReference type="EMBL" id="KQ086011">
    <property type="protein sequence ID" value="KLO11025.1"/>
    <property type="molecule type" value="Genomic_DNA"/>
</dbReference>
<keyword evidence="1" id="KW-0812">Transmembrane</keyword>
<feature type="transmembrane region" description="Helical" evidence="1">
    <location>
        <begin position="54"/>
        <end position="79"/>
    </location>
</feature>
<keyword evidence="4" id="KW-1185">Reference proteome</keyword>
<protein>
    <recommendedName>
        <fullName evidence="2">DUF6533 domain-containing protein</fullName>
    </recommendedName>
</protein>
<gene>
    <name evidence="3" type="ORF">SCHPADRAFT_999214</name>
</gene>
<feature type="domain" description="DUF6533" evidence="2">
    <location>
        <begin position="24"/>
        <end position="69"/>
    </location>
</feature>
<feature type="transmembrane region" description="Helical" evidence="1">
    <location>
        <begin position="91"/>
        <end position="112"/>
    </location>
</feature>
<reference evidence="3 4" key="1">
    <citation type="submission" date="2015-04" db="EMBL/GenBank/DDBJ databases">
        <title>Complete genome sequence of Schizopora paradoxa KUC8140, a cosmopolitan wood degrader in East Asia.</title>
        <authorList>
            <consortium name="DOE Joint Genome Institute"/>
            <person name="Min B."/>
            <person name="Park H."/>
            <person name="Jang Y."/>
            <person name="Kim J.-J."/>
            <person name="Kim K.H."/>
            <person name="Pangilinan J."/>
            <person name="Lipzen A."/>
            <person name="Riley R."/>
            <person name="Grigoriev I.V."/>
            <person name="Spatafora J.W."/>
            <person name="Choi I.-G."/>
        </authorList>
    </citation>
    <scope>NUCLEOTIDE SEQUENCE [LARGE SCALE GENOMIC DNA]</scope>
    <source>
        <strain evidence="3 4">KUC8140</strain>
    </source>
</reference>
<evidence type="ECO:0000313" key="3">
    <source>
        <dbReference type="EMBL" id="KLO11025.1"/>
    </source>
</evidence>
<dbReference type="InterPro" id="IPR045340">
    <property type="entry name" value="DUF6533"/>
</dbReference>
<evidence type="ECO:0000259" key="2">
    <source>
        <dbReference type="Pfam" id="PF20151"/>
    </source>
</evidence>
<dbReference type="Pfam" id="PF20151">
    <property type="entry name" value="DUF6533"/>
    <property type="match status" value="1"/>
</dbReference>
<organism evidence="3 4">
    <name type="scientific">Schizopora paradoxa</name>
    <dbReference type="NCBI Taxonomy" id="27342"/>
    <lineage>
        <taxon>Eukaryota</taxon>
        <taxon>Fungi</taxon>
        <taxon>Dikarya</taxon>
        <taxon>Basidiomycota</taxon>
        <taxon>Agaricomycotina</taxon>
        <taxon>Agaricomycetes</taxon>
        <taxon>Hymenochaetales</taxon>
        <taxon>Schizoporaceae</taxon>
        <taxon>Schizopora</taxon>
    </lineage>
</organism>
<dbReference type="AlphaFoldDB" id="A0A0H2RGN2"/>
<evidence type="ECO:0000256" key="1">
    <source>
        <dbReference type="SAM" id="Phobius"/>
    </source>
</evidence>
<name>A0A0H2RGN2_9AGAM</name>
<dbReference type="InParanoid" id="A0A0H2RGN2"/>
<proteinExistence type="predicted"/>
<dbReference type="OrthoDB" id="3251775at2759"/>